<dbReference type="SUPFAM" id="SSF81995">
    <property type="entry name" value="beta-sandwich domain of Sec23/24"/>
    <property type="match status" value="1"/>
</dbReference>
<dbReference type="InterPro" id="IPR036465">
    <property type="entry name" value="vWFA_dom_sf"/>
</dbReference>
<dbReference type="EMBL" id="JAHRIP010082635">
    <property type="protein sequence ID" value="MEQ2313163.1"/>
    <property type="molecule type" value="Genomic_DNA"/>
</dbReference>
<accession>A0ABV1A3P6</accession>
<evidence type="ECO:0000313" key="3">
    <source>
        <dbReference type="Proteomes" id="UP001469553"/>
    </source>
</evidence>
<dbReference type="Gene3D" id="2.60.40.1670">
    <property type="entry name" value="beta-sandwich domain of Sec23/24"/>
    <property type="match status" value="1"/>
</dbReference>
<protein>
    <recommendedName>
        <fullName evidence="1">Protein transport protein SEC23</fullName>
    </recommendedName>
</protein>
<comment type="function">
    <text evidence="1">Component of the coat protein complex II (COPII) which promotes the formation of transport vesicles from the endoplasmic reticulum (ER). The coat has two main functions, the physical deformation of the endoplasmic reticulum membrane into vesicles and the selection of cargo molecules.</text>
</comment>
<keyword evidence="1" id="KW-0968">Cytoplasmic vesicle</keyword>
<name>A0ABV1A3P6_9TELE</name>
<keyword evidence="3" id="KW-1185">Reference proteome</keyword>
<proteinExistence type="inferred from homology"/>
<comment type="caution">
    <text evidence="2">The sequence shown here is derived from an EMBL/GenBank/DDBJ whole genome shotgun (WGS) entry which is preliminary data.</text>
</comment>
<keyword evidence="1" id="KW-0931">ER-Golgi transport</keyword>
<comment type="subcellular location">
    <subcellularLocation>
        <location evidence="1">Cytoplasmic vesicle</location>
        <location evidence="1">COPII-coated vesicle membrane</location>
        <topology evidence="1">Peripheral membrane protein</topology>
        <orientation evidence="1">Cytoplasmic side</orientation>
    </subcellularLocation>
    <subcellularLocation>
        <location evidence="1">Endoplasmic reticulum membrane</location>
        <topology evidence="1">Peripheral membrane protein</topology>
        <orientation evidence="1">Cytoplasmic side</orientation>
    </subcellularLocation>
    <subcellularLocation>
        <location evidence="1">Cytoplasm</location>
        <location evidence="1">Cytosol</location>
    </subcellularLocation>
</comment>
<reference evidence="2 3" key="1">
    <citation type="submission" date="2021-06" db="EMBL/GenBank/DDBJ databases">
        <authorList>
            <person name="Palmer J.M."/>
        </authorList>
    </citation>
    <scope>NUCLEOTIDE SEQUENCE [LARGE SCALE GENOMIC DNA]</scope>
    <source>
        <strain evidence="2 3">AS_MEX2019</strain>
        <tissue evidence="2">Muscle</tissue>
    </source>
</reference>
<organism evidence="2 3">
    <name type="scientific">Ameca splendens</name>
    <dbReference type="NCBI Taxonomy" id="208324"/>
    <lineage>
        <taxon>Eukaryota</taxon>
        <taxon>Metazoa</taxon>
        <taxon>Chordata</taxon>
        <taxon>Craniata</taxon>
        <taxon>Vertebrata</taxon>
        <taxon>Euteleostomi</taxon>
        <taxon>Actinopterygii</taxon>
        <taxon>Neopterygii</taxon>
        <taxon>Teleostei</taxon>
        <taxon>Neoteleostei</taxon>
        <taxon>Acanthomorphata</taxon>
        <taxon>Ovalentaria</taxon>
        <taxon>Atherinomorphae</taxon>
        <taxon>Cyprinodontiformes</taxon>
        <taxon>Goodeidae</taxon>
        <taxon>Ameca</taxon>
    </lineage>
</organism>
<keyword evidence="1" id="KW-0813">Transport</keyword>
<dbReference type="Proteomes" id="UP001469553">
    <property type="component" value="Unassembled WGS sequence"/>
</dbReference>
<keyword evidence="1" id="KW-0472">Membrane</keyword>
<keyword evidence="1" id="KW-0653">Protein transport</keyword>
<dbReference type="Gene3D" id="3.40.50.410">
    <property type="entry name" value="von Willebrand factor, type A domain"/>
    <property type="match status" value="1"/>
</dbReference>
<dbReference type="InterPro" id="IPR037364">
    <property type="entry name" value="Sec23"/>
</dbReference>
<evidence type="ECO:0000313" key="2">
    <source>
        <dbReference type="EMBL" id="MEQ2313163.1"/>
    </source>
</evidence>
<evidence type="ECO:0000256" key="1">
    <source>
        <dbReference type="RuleBase" id="RU365030"/>
    </source>
</evidence>
<dbReference type="PANTHER" id="PTHR11141">
    <property type="entry name" value="PROTEIN TRANSPORT PROTEIN SEC23"/>
    <property type="match status" value="1"/>
</dbReference>
<gene>
    <name evidence="2" type="ORF">AMECASPLE_038772</name>
</gene>
<dbReference type="PANTHER" id="PTHR11141:SF7">
    <property type="entry name" value="PROTEIN TRANSPORT PROTEIN SEC23A"/>
    <property type="match status" value="1"/>
</dbReference>
<keyword evidence="1" id="KW-0479">Metal-binding</keyword>
<comment type="similarity">
    <text evidence="1">Belongs to the SEC23/SEC24 family. SEC23 subfamily.</text>
</comment>
<keyword evidence="1" id="KW-0963">Cytoplasm</keyword>
<keyword evidence="1" id="KW-0862">Zinc</keyword>
<sequence>MISYRISLADTKRGVLHSGEFEIFSYPTQMSGFSPCFSFFVRGYMVMADSFNTSLFKQTFQRVFTKDVQGSFKMAFSATLEAKTSREIKVCGAIGPCVSLNAKGPCVSENVWVTTTSLPHCPHRHQQEQQRLLTSFIKHAVISGLFFRFCQFGYGHIPAGLRSYVIMLLEQRTFIFA</sequence>
<keyword evidence="1" id="KW-0256">Endoplasmic reticulum</keyword>